<name>A0A381XWV9_9ZZZZ</name>
<reference evidence="6" key="1">
    <citation type="submission" date="2018-05" db="EMBL/GenBank/DDBJ databases">
        <authorList>
            <person name="Lanie J.A."/>
            <person name="Ng W.-L."/>
            <person name="Kazmierczak K.M."/>
            <person name="Andrzejewski T.M."/>
            <person name="Davidsen T.M."/>
            <person name="Wayne K.J."/>
            <person name="Tettelin H."/>
            <person name="Glass J.I."/>
            <person name="Rusch D."/>
            <person name="Podicherti R."/>
            <person name="Tsui H.-C.T."/>
            <person name="Winkler M.E."/>
        </authorList>
    </citation>
    <scope>NUCLEOTIDE SEQUENCE</scope>
</reference>
<proteinExistence type="inferred from homology"/>
<evidence type="ECO:0000256" key="1">
    <source>
        <dbReference type="ARBA" id="ARBA00001933"/>
    </source>
</evidence>
<dbReference type="PANTHER" id="PTHR43727:SF2">
    <property type="entry name" value="GROUP IV DECARBOXYLASE"/>
    <property type="match status" value="1"/>
</dbReference>
<dbReference type="Gene3D" id="2.40.37.10">
    <property type="entry name" value="Lyase, Ornithine Decarboxylase, Chain A, domain 1"/>
    <property type="match status" value="1"/>
</dbReference>
<dbReference type="CDD" id="cd06828">
    <property type="entry name" value="PLPDE_III_DapDC"/>
    <property type="match status" value="1"/>
</dbReference>
<dbReference type="SUPFAM" id="SSF50621">
    <property type="entry name" value="Alanine racemase C-terminal domain-like"/>
    <property type="match status" value="1"/>
</dbReference>
<protein>
    <recommendedName>
        <fullName evidence="5">Orn/DAP/Arg decarboxylase 2 N-terminal domain-containing protein</fullName>
    </recommendedName>
</protein>
<dbReference type="PRINTS" id="PR01179">
    <property type="entry name" value="ODADCRBXLASE"/>
</dbReference>
<keyword evidence="4" id="KW-0456">Lyase</keyword>
<dbReference type="PRINTS" id="PR01181">
    <property type="entry name" value="DAPDCRBXLASE"/>
</dbReference>
<dbReference type="NCBIfam" id="TIGR01048">
    <property type="entry name" value="lysA"/>
    <property type="match status" value="1"/>
</dbReference>
<dbReference type="InterPro" id="IPR029066">
    <property type="entry name" value="PLP-binding_barrel"/>
</dbReference>
<evidence type="ECO:0000256" key="3">
    <source>
        <dbReference type="ARBA" id="ARBA00022898"/>
    </source>
</evidence>
<dbReference type="InterPro" id="IPR022644">
    <property type="entry name" value="De-COase2_N"/>
</dbReference>
<dbReference type="GO" id="GO:0009089">
    <property type="term" value="P:lysine biosynthetic process via diaminopimelate"/>
    <property type="evidence" value="ECO:0007669"/>
    <property type="project" value="InterPro"/>
</dbReference>
<dbReference type="SUPFAM" id="SSF51419">
    <property type="entry name" value="PLP-binding barrel"/>
    <property type="match status" value="1"/>
</dbReference>
<dbReference type="InterPro" id="IPR002986">
    <property type="entry name" value="DAP_deCOOHase_LysA"/>
</dbReference>
<dbReference type="Gene3D" id="3.20.20.10">
    <property type="entry name" value="Alanine racemase"/>
    <property type="match status" value="1"/>
</dbReference>
<feature type="domain" description="Orn/DAP/Arg decarboxylase 2 N-terminal" evidence="5">
    <location>
        <begin position="40"/>
        <end position="284"/>
    </location>
</feature>
<evidence type="ECO:0000256" key="2">
    <source>
        <dbReference type="ARBA" id="ARBA00022793"/>
    </source>
</evidence>
<dbReference type="EMBL" id="UINC01016664">
    <property type="protein sequence ID" value="SVA69218.1"/>
    <property type="molecule type" value="Genomic_DNA"/>
</dbReference>
<keyword evidence="3" id="KW-0663">Pyridoxal phosphate</keyword>
<evidence type="ECO:0000256" key="4">
    <source>
        <dbReference type="ARBA" id="ARBA00023239"/>
    </source>
</evidence>
<dbReference type="PANTHER" id="PTHR43727">
    <property type="entry name" value="DIAMINOPIMELATE DECARBOXYLASE"/>
    <property type="match status" value="1"/>
</dbReference>
<dbReference type="AlphaFoldDB" id="A0A381XWV9"/>
<dbReference type="GO" id="GO:0008836">
    <property type="term" value="F:diaminopimelate decarboxylase activity"/>
    <property type="evidence" value="ECO:0007669"/>
    <property type="project" value="InterPro"/>
</dbReference>
<keyword evidence="2" id="KW-0210">Decarboxylase</keyword>
<evidence type="ECO:0000259" key="5">
    <source>
        <dbReference type="Pfam" id="PF02784"/>
    </source>
</evidence>
<evidence type="ECO:0000313" key="6">
    <source>
        <dbReference type="EMBL" id="SVA69218.1"/>
    </source>
</evidence>
<accession>A0A381XWV9</accession>
<organism evidence="6">
    <name type="scientific">marine metagenome</name>
    <dbReference type="NCBI Taxonomy" id="408172"/>
    <lineage>
        <taxon>unclassified sequences</taxon>
        <taxon>metagenomes</taxon>
        <taxon>ecological metagenomes</taxon>
    </lineage>
</organism>
<dbReference type="FunFam" id="3.20.20.10:FF:000003">
    <property type="entry name" value="Diaminopimelate decarboxylase"/>
    <property type="match status" value="1"/>
</dbReference>
<gene>
    <name evidence="6" type="ORF">METZ01_LOCUS122072</name>
</gene>
<sequence length="418" mass="46713">MAKHPLIDLIKDKSKFTSLADQYGTPLYIYSKNRLIDNIKRLDNVLCNNFDTYHICYTIKANSNPHLIKVLKNAVPSIGADCASPGEIYVAKKGGIKGNQCIYTGNYESPDDLKFALDNGVHINLDDITSFNRMKKIGLPEDIAFRLNPGFGREAFSQIVTGGKNSKFGVPHYDVVKAYRLAKESGISKFGIQCMTGSGVLDPDYYPKLIKEILKAVKLLKKELDIHMDYISLGGGYGIPYHDDEAPLDFNKVFQNVANNYHAYFDKQNEQKPALWIEPGKSVVGDTGILLTRVTGKKDSYKSYIGVDAGMETLMRPALYGAYHRIYKVGDPYAPNNHKVDITGRICENTDRIAVDREFPDVNEGDLIAVMDTGAYSYTMSHQFCTRPRAAEVLLNGNNSTLIRKRETIEDIFSGCDI</sequence>
<dbReference type="InterPro" id="IPR000183">
    <property type="entry name" value="Orn/DAP/Arg_de-COase"/>
</dbReference>
<dbReference type="Pfam" id="PF02784">
    <property type="entry name" value="Orn_Arg_deC_N"/>
    <property type="match status" value="1"/>
</dbReference>
<dbReference type="HAMAP" id="MF_02120">
    <property type="entry name" value="LysA"/>
    <property type="match status" value="1"/>
</dbReference>
<comment type="cofactor">
    <cofactor evidence="1">
        <name>pyridoxal 5'-phosphate</name>
        <dbReference type="ChEBI" id="CHEBI:597326"/>
    </cofactor>
</comment>
<dbReference type="InterPro" id="IPR009006">
    <property type="entry name" value="Ala_racemase/Decarboxylase_C"/>
</dbReference>